<dbReference type="Pfam" id="PF04762">
    <property type="entry name" value="Beta-prop_ELP1_1st"/>
    <property type="match status" value="1"/>
</dbReference>
<feature type="domain" description="ELP1 N-terminal second beta-propeller" evidence="9">
    <location>
        <begin position="405"/>
        <end position="667"/>
    </location>
</feature>
<dbReference type="GO" id="GO:0005829">
    <property type="term" value="C:cytosol"/>
    <property type="evidence" value="ECO:0007669"/>
    <property type="project" value="TreeGrafter"/>
</dbReference>
<keyword evidence="4" id="KW-0819">tRNA processing</keyword>
<dbReference type="GO" id="GO:0005634">
    <property type="term" value="C:nucleus"/>
    <property type="evidence" value="ECO:0007669"/>
    <property type="project" value="UniProtKB-SubCell"/>
</dbReference>
<dbReference type="EMBL" id="JAQQPM010000006">
    <property type="protein sequence ID" value="KAK2072970.1"/>
    <property type="molecule type" value="Genomic_DNA"/>
</dbReference>
<feature type="domain" description="ELP1 TPR" evidence="10">
    <location>
        <begin position="906"/>
        <end position="1070"/>
    </location>
</feature>
<dbReference type="GO" id="GO:0033588">
    <property type="term" value="C:elongator holoenzyme complex"/>
    <property type="evidence" value="ECO:0007669"/>
    <property type="project" value="InterPro"/>
</dbReference>
<dbReference type="InterPro" id="IPR015943">
    <property type="entry name" value="WD40/YVTN_repeat-like_dom_sf"/>
</dbReference>
<dbReference type="PANTHER" id="PTHR12747">
    <property type="entry name" value="ELONGATOR COMPLEX PROTEIN 1"/>
    <property type="match status" value="1"/>
</dbReference>
<dbReference type="InterPro" id="IPR056166">
    <property type="entry name" value="TPR_ELP1"/>
</dbReference>
<reference evidence="13" key="1">
    <citation type="journal article" date="2023" name="Mol. Plant Microbe Interact.">
        <title>Elucidating the Obligate Nature and Biological Capacity of an Invasive Fungal Corn Pathogen.</title>
        <authorList>
            <person name="MacCready J.S."/>
            <person name="Roggenkamp E.M."/>
            <person name="Gdanetz K."/>
            <person name="Chilvers M.I."/>
        </authorList>
    </citation>
    <scope>NUCLEOTIDE SEQUENCE</scope>
    <source>
        <strain evidence="13">PM02</strain>
    </source>
</reference>
<keyword evidence="3 6" id="KW-0963">Cytoplasm</keyword>
<feature type="domain" description="ELP1 first N-terminal beta-propeller" evidence="8">
    <location>
        <begin position="1"/>
        <end position="367"/>
    </location>
</feature>
<dbReference type="Gene3D" id="2.130.10.10">
    <property type="entry name" value="YVTN repeat-like/Quinoprotein amine dehydrogenase"/>
    <property type="match status" value="1"/>
</dbReference>
<feature type="domain" description="ELP1 alpha-solenoid" evidence="11">
    <location>
        <begin position="691"/>
        <end position="897"/>
    </location>
</feature>
<gene>
    <name evidence="13" type="ORF">P8C59_007287</name>
</gene>
<accession>A0AAD9I983</accession>
<dbReference type="Pfam" id="PF23797">
    <property type="entry name" value="Beta-prop_ELP1_2nd"/>
    <property type="match status" value="1"/>
</dbReference>
<dbReference type="Proteomes" id="UP001217918">
    <property type="component" value="Unassembled WGS sequence"/>
</dbReference>
<evidence type="ECO:0000256" key="7">
    <source>
        <dbReference type="SAM" id="MobiDB-lite"/>
    </source>
</evidence>
<feature type="domain" description="ELP1 three-helical bundle" evidence="12">
    <location>
        <begin position="1092"/>
        <end position="1266"/>
    </location>
</feature>
<name>A0AAD9I983_9PEZI</name>
<comment type="caution">
    <text evidence="13">The sequence shown here is derived from an EMBL/GenBank/DDBJ whole genome shotgun (WGS) entry which is preliminary data.</text>
</comment>
<evidence type="ECO:0000256" key="4">
    <source>
        <dbReference type="ARBA" id="ARBA00022694"/>
    </source>
</evidence>
<dbReference type="InterPro" id="IPR056165">
    <property type="entry name" value="Beta-prop_ELP1_2nd"/>
</dbReference>
<comment type="pathway">
    <text evidence="1">tRNA modification; 5-methoxycarbonylmethyl-2-thiouridine-tRNA biosynthesis.</text>
</comment>
<evidence type="ECO:0000256" key="2">
    <source>
        <dbReference type="ARBA" id="ARBA00006086"/>
    </source>
</evidence>
<feature type="region of interest" description="Disordered" evidence="7">
    <location>
        <begin position="1279"/>
        <end position="1302"/>
    </location>
</feature>
<dbReference type="SUPFAM" id="SSF69322">
    <property type="entry name" value="Tricorn protease domain 2"/>
    <property type="match status" value="1"/>
</dbReference>
<evidence type="ECO:0000256" key="3">
    <source>
        <dbReference type="ARBA" id="ARBA00022490"/>
    </source>
</evidence>
<dbReference type="GO" id="GO:0000049">
    <property type="term" value="F:tRNA binding"/>
    <property type="evidence" value="ECO:0007669"/>
    <property type="project" value="TreeGrafter"/>
</dbReference>
<dbReference type="InterPro" id="IPR056169">
    <property type="entry name" value="HB_ELP1"/>
</dbReference>
<evidence type="ECO:0000259" key="9">
    <source>
        <dbReference type="Pfam" id="PF23797"/>
    </source>
</evidence>
<organism evidence="13 14">
    <name type="scientific">Phyllachora maydis</name>
    <dbReference type="NCBI Taxonomy" id="1825666"/>
    <lineage>
        <taxon>Eukaryota</taxon>
        <taxon>Fungi</taxon>
        <taxon>Dikarya</taxon>
        <taxon>Ascomycota</taxon>
        <taxon>Pezizomycotina</taxon>
        <taxon>Sordariomycetes</taxon>
        <taxon>Sordariomycetidae</taxon>
        <taxon>Phyllachorales</taxon>
        <taxon>Phyllachoraceae</taxon>
        <taxon>Phyllachora</taxon>
    </lineage>
</organism>
<comment type="function">
    <text evidence="6">Component of the elongator complex which is required for multiple tRNA modifications, including mcm5U (5-methoxycarbonylmethyl uridine), mcm5s2U (5-methoxycarbonylmethyl-2-thiouridine), and ncm5U (5-carbamoylmethyl uridine). The elongator complex catalyzes formation of carboxymethyluridine in the wobble base at position 34 in tRNAs.</text>
</comment>
<proteinExistence type="inferred from homology"/>
<evidence type="ECO:0000259" key="10">
    <source>
        <dbReference type="Pfam" id="PF23878"/>
    </source>
</evidence>
<evidence type="ECO:0000256" key="6">
    <source>
        <dbReference type="PIRNR" id="PIRNR017233"/>
    </source>
</evidence>
<sequence length="1335" mass="146001">MRNLRNVRHTLFKTDAAVSAVCWDPASDEVLVAHGPMKNDPRITLVKVAEEEAGGSNGPQLRRRIAASWEAPSPRPHREMDKICSLHYFADTHCTCVVLAGGDIIAVREEDGLGASTEAHVEMVGSVDAGITAARWSPDEELLVITTGAASAVLMSRSFDPVAEAALSPDHLNLDKHVSVGWGKKETQFQGKGAKAKALRDPTLPEKMDEGVLSAQDDGRTSISWRGDGAYVAINSVEPGQRRVIRIYTREGLLDSVSEPVDGLEGALSWRPAGNLLAAIQRLEDRVNVVFFERNGLRHGQFTLRLPGASSPMALHDISLDWNPDSTVLAVLLQDRVQLWTMGNYHWYLKQEIPSRCCAHTFNWHPEKALHLVAASPAGILLDEFVFATARGPVTPPHDFGSVAVIDGQTVKLTPFRTANVPPPMALFDLDHESAVVDVAFSGDNSHMAVLLGRGVVLYSIESKGGRLQAPKLVEVARFAELPGPSHGKTALQIAFSGPKIVQVLHFTDSLVLQSYDFAATTPTSRAWCCRDAWRVKMLVPSLGMASPRGLITQNDGGVLASEAEARSEEPMPNKFPTLLPWAEVVHVGELLLAFGLSRSGHLYVNSRQLAKNCTSFIVTPDHLVFTTTNHLLKFVHLTAAEAMDVPQDDPEKDERCRSIERGAKLVTVMPTNMNLVLQMPRGNLETIYPRAMVLAGIRQLIEERNYGRAFAYCRTQRVDLNILCDHRPQQFLSDMGLFLDQLDDVSYVDLFLSSLKEEDVTQTMYKDTRPSTSLLYQQDLAPPGIASPAKGCKVNTICDAVLRCLQGKKHANLQNMITAHVCKSPPAVEDGLRVVTHLMQEEETLAERAVEHICFLVDVNRVYEQALGLYDLDLTLLVAQQSQRDPREYLPFLQKLHRMEPLRRQFAIDDDLKRREKALGHLYKLGAFPEVEDYTAKHGLYRAALRLSRYDQDHHDRMVHLYALFLASNSQFREAGLAYESLGNFVQATHCYRQAGPACWRECLFTAQQQKDPALSAGALADLASNLAEALSEAKDYSAAATIHLEYLSSAESAIHCLCKGYQFGDALRIVARNHGPEPGRGRDDDPLAAAVDAGLADALSSSTEFLADCHAQLQAQVPRLVELRRRAVEDPLAFFEGERAGDDALLPDDVSVAAASSSRLGGTGGASLFTRYTGKAGSVGTVGTGVSRATAKNRRREEKKRARGRKGTVYEAEYLVNSVRRLVGRVEAAKAEVERLVWGLARRGMAERARAVEALMVEVSEACQAAVGVVWPTGEAAGGAGRRPGAPEPHRQDAEAEAGPADGGTLLLQHLLDLDGLAGEAPVVGSFARLSLL</sequence>
<evidence type="ECO:0000259" key="12">
    <source>
        <dbReference type="Pfam" id="PF23936"/>
    </source>
</evidence>
<dbReference type="PIRSF" id="PIRSF017233">
    <property type="entry name" value="IKAP"/>
    <property type="match status" value="1"/>
</dbReference>
<dbReference type="GO" id="GO:0002926">
    <property type="term" value="P:tRNA wobble base 5-methoxycarbonylmethyl-2-thiouridinylation"/>
    <property type="evidence" value="ECO:0007669"/>
    <property type="project" value="TreeGrafter"/>
</dbReference>
<evidence type="ECO:0000256" key="5">
    <source>
        <dbReference type="ARBA" id="ARBA00029535"/>
    </source>
</evidence>
<evidence type="ECO:0000313" key="14">
    <source>
        <dbReference type="Proteomes" id="UP001217918"/>
    </source>
</evidence>
<dbReference type="InterPro" id="IPR006849">
    <property type="entry name" value="Elp1"/>
</dbReference>
<dbReference type="Pfam" id="PF23878">
    <property type="entry name" value="TPR_ELP1"/>
    <property type="match status" value="1"/>
</dbReference>
<comment type="subcellular location">
    <subcellularLocation>
        <location evidence="6">Cytoplasm</location>
    </subcellularLocation>
    <subcellularLocation>
        <location evidence="6">Nucleus</location>
    </subcellularLocation>
</comment>
<dbReference type="InterPro" id="IPR056167">
    <property type="entry name" value="A-sol_ELP1"/>
</dbReference>
<dbReference type="PANTHER" id="PTHR12747:SF0">
    <property type="entry name" value="ELONGATOR COMPLEX PROTEIN 1"/>
    <property type="match status" value="1"/>
</dbReference>
<dbReference type="Pfam" id="PF23936">
    <property type="entry name" value="HB_ELP1"/>
    <property type="match status" value="1"/>
</dbReference>
<evidence type="ECO:0000313" key="13">
    <source>
        <dbReference type="EMBL" id="KAK2072970.1"/>
    </source>
</evidence>
<keyword evidence="6" id="KW-0539">Nucleus</keyword>
<evidence type="ECO:0000259" key="11">
    <source>
        <dbReference type="Pfam" id="PF23925"/>
    </source>
</evidence>
<evidence type="ECO:0000259" key="8">
    <source>
        <dbReference type="Pfam" id="PF04762"/>
    </source>
</evidence>
<dbReference type="InterPro" id="IPR056164">
    <property type="entry name" value="Beta-prop_ELP1_1st"/>
</dbReference>
<dbReference type="Pfam" id="PF23925">
    <property type="entry name" value="A-sol_ELP1"/>
    <property type="match status" value="1"/>
</dbReference>
<evidence type="ECO:0000256" key="1">
    <source>
        <dbReference type="ARBA" id="ARBA00005043"/>
    </source>
</evidence>
<comment type="similarity">
    <text evidence="2 6">Belongs to the ELP1/IKA1 family.</text>
</comment>
<protein>
    <recommendedName>
        <fullName evidence="5 6">Elongator complex protein 1</fullName>
    </recommendedName>
</protein>
<keyword evidence="14" id="KW-1185">Reference proteome</keyword>